<evidence type="ECO:0000313" key="1">
    <source>
        <dbReference type="EMBL" id="KAG0433927.1"/>
    </source>
</evidence>
<accession>A0AC60QIB9</accession>
<proteinExistence type="predicted"/>
<protein>
    <submittedName>
        <fullName evidence="1">Uncharacterized protein</fullName>
    </submittedName>
</protein>
<keyword evidence="2" id="KW-1185">Reference proteome</keyword>
<organism evidence="1 2">
    <name type="scientific">Ixodes persulcatus</name>
    <name type="common">Taiga tick</name>
    <dbReference type="NCBI Taxonomy" id="34615"/>
    <lineage>
        <taxon>Eukaryota</taxon>
        <taxon>Metazoa</taxon>
        <taxon>Ecdysozoa</taxon>
        <taxon>Arthropoda</taxon>
        <taxon>Chelicerata</taxon>
        <taxon>Arachnida</taxon>
        <taxon>Acari</taxon>
        <taxon>Parasitiformes</taxon>
        <taxon>Ixodida</taxon>
        <taxon>Ixodoidea</taxon>
        <taxon>Ixodidae</taxon>
        <taxon>Ixodinae</taxon>
        <taxon>Ixodes</taxon>
    </lineage>
</organism>
<gene>
    <name evidence="1" type="ORF">HPB47_019470</name>
</gene>
<dbReference type="Proteomes" id="UP000805193">
    <property type="component" value="Unassembled WGS sequence"/>
</dbReference>
<comment type="caution">
    <text evidence="1">The sequence shown here is derived from an EMBL/GenBank/DDBJ whole genome shotgun (WGS) entry which is preliminary data.</text>
</comment>
<reference evidence="1 2" key="1">
    <citation type="journal article" date="2020" name="Cell">
        <title>Large-Scale Comparative Analyses of Tick Genomes Elucidate Their Genetic Diversity and Vector Capacities.</title>
        <authorList>
            <consortium name="Tick Genome and Microbiome Consortium (TIGMIC)"/>
            <person name="Jia N."/>
            <person name="Wang J."/>
            <person name="Shi W."/>
            <person name="Du L."/>
            <person name="Sun Y."/>
            <person name="Zhan W."/>
            <person name="Jiang J.F."/>
            <person name="Wang Q."/>
            <person name="Zhang B."/>
            <person name="Ji P."/>
            <person name="Bell-Sakyi L."/>
            <person name="Cui X.M."/>
            <person name="Yuan T.T."/>
            <person name="Jiang B.G."/>
            <person name="Yang W.F."/>
            <person name="Lam T.T."/>
            <person name="Chang Q.C."/>
            <person name="Ding S.J."/>
            <person name="Wang X.J."/>
            <person name="Zhu J.G."/>
            <person name="Ruan X.D."/>
            <person name="Zhao L."/>
            <person name="Wei J.T."/>
            <person name="Ye R.Z."/>
            <person name="Que T.C."/>
            <person name="Du C.H."/>
            <person name="Zhou Y.H."/>
            <person name="Cheng J.X."/>
            <person name="Dai P.F."/>
            <person name="Guo W.B."/>
            <person name="Han X.H."/>
            <person name="Huang E.J."/>
            <person name="Li L.F."/>
            <person name="Wei W."/>
            <person name="Gao Y.C."/>
            <person name="Liu J.Z."/>
            <person name="Shao H.Z."/>
            <person name="Wang X."/>
            <person name="Wang C.C."/>
            <person name="Yang T.C."/>
            <person name="Huo Q.B."/>
            <person name="Li W."/>
            <person name="Chen H.Y."/>
            <person name="Chen S.E."/>
            <person name="Zhou L.G."/>
            <person name="Ni X.B."/>
            <person name="Tian J.H."/>
            <person name="Sheng Y."/>
            <person name="Liu T."/>
            <person name="Pan Y.S."/>
            <person name="Xia L.Y."/>
            <person name="Li J."/>
            <person name="Zhao F."/>
            <person name="Cao W.C."/>
        </authorList>
    </citation>
    <scope>NUCLEOTIDE SEQUENCE [LARGE SCALE GENOMIC DNA]</scope>
    <source>
        <strain evidence="1">Iper-2018</strain>
    </source>
</reference>
<dbReference type="EMBL" id="JABSTQ010008914">
    <property type="protein sequence ID" value="KAG0433927.1"/>
    <property type="molecule type" value="Genomic_DNA"/>
</dbReference>
<sequence>MEAAQAAVPDAANTALSITPEQRPRNEAPVMSQPDDGHSICSDGSIASSTTDINYMEHDDDTGGPYQEVKSRKRTRRNNSNSSSETIIQPKAIEEGLTVVFAPADTETLITSLSSVKLSRALENSCPEGIHEDVDKELSNEEITSHLRSNIKVGAVRRLGKSSTVKVTFRGKILPAHVLLGHVRLPVHPFQERPIQCLNCFGFGHKRRKKLGEIQAYSKSNSVGFHVAKSVLEYDKHFPDMESTRAGSNATKDPTARACTLRAAPAATSRPGIDSHFIPVPNRYSEIRAYHRGQRREYPPPHKTLNREDAVAWRQLQTGAFRNLALLHKWAPTSYKAECPHCGQYASLPHTAWFCTAHPNIPPSHPDPTPENWEAALLSSSAADQLKLIGRARLTADSVGALD</sequence>
<evidence type="ECO:0000313" key="2">
    <source>
        <dbReference type="Proteomes" id="UP000805193"/>
    </source>
</evidence>
<name>A0AC60QIB9_IXOPE</name>